<name>A0A2N5WYK9_9GAMM</name>
<protein>
    <submittedName>
        <fullName evidence="2">Uncharacterized protein</fullName>
    </submittedName>
</protein>
<sequence length="213" mass="23366">MRKIILGMAMVAVASSAFAQTIYEQKTYVFTGLPDGSNIIEDADAQKECERGIKWLADRQFYGINPNYFLKVKVYAVDIIQRNGRMDQERGPEVGEMLICQDWQSYAIAGTNHVPIYYEVTIGGTRFRIIGGGTSPFFPNEEFLPGGGGTKSPANYPESGVANLSYTGTVLTSTDGGRGGMFYTGNTGFLDGVPREYYDHSGISVLQVLIPQQ</sequence>
<feature type="signal peptide" evidence="1">
    <location>
        <begin position="1"/>
        <end position="19"/>
    </location>
</feature>
<comment type="caution">
    <text evidence="2">The sequence shown here is derived from an EMBL/GenBank/DDBJ whole genome shotgun (WGS) entry which is preliminary data.</text>
</comment>
<evidence type="ECO:0000256" key="1">
    <source>
        <dbReference type="SAM" id="SignalP"/>
    </source>
</evidence>
<keyword evidence="1" id="KW-0732">Signal</keyword>
<dbReference type="AlphaFoldDB" id="A0A2N5WYK9"/>
<organism evidence="2 3">
    <name type="scientific">Pseudohalioglobus lutimaris</name>
    <dbReference type="NCBI Taxonomy" id="1737061"/>
    <lineage>
        <taxon>Bacteria</taxon>
        <taxon>Pseudomonadati</taxon>
        <taxon>Pseudomonadota</taxon>
        <taxon>Gammaproteobacteria</taxon>
        <taxon>Cellvibrionales</taxon>
        <taxon>Halieaceae</taxon>
        <taxon>Pseudohalioglobus</taxon>
    </lineage>
</organism>
<dbReference type="Proteomes" id="UP000235005">
    <property type="component" value="Unassembled WGS sequence"/>
</dbReference>
<proteinExistence type="predicted"/>
<dbReference type="RefSeq" id="WP_101518781.1">
    <property type="nucleotide sequence ID" value="NZ_PKUS01000030.1"/>
</dbReference>
<feature type="chain" id="PRO_5014891816" evidence="1">
    <location>
        <begin position="20"/>
        <end position="213"/>
    </location>
</feature>
<evidence type="ECO:0000313" key="3">
    <source>
        <dbReference type="Proteomes" id="UP000235005"/>
    </source>
</evidence>
<dbReference type="EMBL" id="PKUS01000030">
    <property type="protein sequence ID" value="PLW67335.1"/>
    <property type="molecule type" value="Genomic_DNA"/>
</dbReference>
<gene>
    <name evidence="2" type="ORF">C0039_17245</name>
</gene>
<reference evidence="2 3" key="1">
    <citation type="submission" date="2018-01" db="EMBL/GenBank/DDBJ databases">
        <title>The draft genome sequence of Halioglobus lutimaris HF004.</title>
        <authorList>
            <person name="Du Z.-J."/>
            <person name="Shi M.-J."/>
        </authorList>
    </citation>
    <scope>NUCLEOTIDE SEQUENCE [LARGE SCALE GENOMIC DNA]</scope>
    <source>
        <strain evidence="2 3">HF004</strain>
    </source>
</reference>
<evidence type="ECO:0000313" key="2">
    <source>
        <dbReference type="EMBL" id="PLW67335.1"/>
    </source>
</evidence>
<keyword evidence="3" id="KW-1185">Reference proteome</keyword>
<accession>A0A2N5WYK9</accession>